<dbReference type="GeneID" id="60057242"/>
<comment type="caution">
    <text evidence="1">The sequence shown here is derived from an EMBL/GenBank/DDBJ whole genome shotgun (WGS) entry which is preliminary data.</text>
</comment>
<dbReference type="RefSeq" id="WP_006784527.1">
    <property type="nucleotide sequence ID" value="NZ_CABJBH010000005.1"/>
</dbReference>
<reference evidence="1 2" key="1">
    <citation type="journal article" date="2019" name="Nat. Med.">
        <title>A library of human gut bacterial isolates paired with longitudinal multiomics data enables mechanistic microbiome research.</title>
        <authorList>
            <person name="Poyet M."/>
            <person name="Groussin M."/>
            <person name="Gibbons S.M."/>
            <person name="Avila-Pacheco J."/>
            <person name="Jiang X."/>
            <person name="Kearney S.M."/>
            <person name="Perrotta A.R."/>
            <person name="Berdy B."/>
            <person name="Zhao S."/>
            <person name="Lieberman T.D."/>
            <person name="Swanson P.K."/>
            <person name="Smith M."/>
            <person name="Roesemann S."/>
            <person name="Alexander J.E."/>
            <person name="Rich S.A."/>
            <person name="Livny J."/>
            <person name="Vlamakis H."/>
            <person name="Clish C."/>
            <person name="Bullock K."/>
            <person name="Deik A."/>
            <person name="Scott J."/>
            <person name="Pierce K.A."/>
            <person name="Xavier R.J."/>
            <person name="Alm E.J."/>
        </authorList>
    </citation>
    <scope>NUCLEOTIDE SEQUENCE [LARGE SCALE GENOMIC DNA]</scope>
    <source>
        <strain evidence="1 2">BIOML-A198</strain>
    </source>
</reference>
<protein>
    <submittedName>
        <fullName evidence="1">Uncharacterized protein</fullName>
    </submittedName>
</protein>
<organism evidence="1 2">
    <name type="scientific">Turicibacter sanguinis</name>
    <dbReference type="NCBI Taxonomy" id="154288"/>
    <lineage>
        <taxon>Bacteria</taxon>
        <taxon>Bacillati</taxon>
        <taxon>Bacillota</taxon>
        <taxon>Erysipelotrichia</taxon>
        <taxon>Erysipelotrichales</taxon>
        <taxon>Turicibacteraceae</taxon>
        <taxon>Turicibacter</taxon>
    </lineage>
</organism>
<proteinExistence type="predicted"/>
<dbReference type="AlphaFoldDB" id="A0A173QX34"/>
<name>A0A173QX34_9FIRM</name>
<dbReference type="EMBL" id="WMQE01000001">
    <property type="protein sequence ID" value="MTK19837.1"/>
    <property type="molecule type" value="Genomic_DNA"/>
</dbReference>
<dbReference type="Proteomes" id="UP000487649">
    <property type="component" value="Unassembled WGS sequence"/>
</dbReference>
<sequence length="64" mass="7658">MKKERHVSHTESHSAFNHAWQNEMNRCLHQSLFGFFEFGNEFDLSLNELTSPIEDDEKNKNKNY</sequence>
<accession>A0A173QX34</accession>
<evidence type="ECO:0000313" key="2">
    <source>
        <dbReference type="Proteomes" id="UP000487649"/>
    </source>
</evidence>
<gene>
    <name evidence="1" type="ORF">GMA92_00095</name>
</gene>
<dbReference type="OrthoDB" id="9971909at2"/>
<evidence type="ECO:0000313" key="1">
    <source>
        <dbReference type="EMBL" id="MTK19837.1"/>
    </source>
</evidence>